<comment type="caution">
    <text evidence="1">The sequence shown here is derived from an EMBL/GenBank/DDBJ whole genome shotgun (WGS) entry which is preliminary data.</text>
</comment>
<protein>
    <submittedName>
        <fullName evidence="1">Uncharacterized protein</fullName>
    </submittedName>
</protein>
<name>A0A0C1YPZ2_9BURK</name>
<accession>A0A0C1YPZ2</accession>
<dbReference type="AlphaFoldDB" id="A0A0C1YPZ2"/>
<keyword evidence="2" id="KW-1185">Reference proteome</keyword>
<dbReference type="EMBL" id="JWJG01000028">
    <property type="protein sequence ID" value="KIF82682.1"/>
    <property type="molecule type" value="Genomic_DNA"/>
</dbReference>
<evidence type="ECO:0000313" key="1">
    <source>
        <dbReference type="EMBL" id="KIF82682.1"/>
    </source>
</evidence>
<dbReference type="STRING" id="709839.TSA66_20590"/>
<evidence type="ECO:0000313" key="2">
    <source>
        <dbReference type="Proteomes" id="UP000031572"/>
    </source>
</evidence>
<organism evidence="1 2">
    <name type="scientific">Noviherbaspirillum autotrophicum</name>
    <dbReference type="NCBI Taxonomy" id="709839"/>
    <lineage>
        <taxon>Bacteria</taxon>
        <taxon>Pseudomonadati</taxon>
        <taxon>Pseudomonadota</taxon>
        <taxon>Betaproteobacteria</taxon>
        <taxon>Burkholderiales</taxon>
        <taxon>Oxalobacteraceae</taxon>
        <taxon>Noviherbaspirillum</taxon>
    </lineage>
</organism>
<dbReference type="Proteomes" id="UP000031572">
    <property type="component" value="Unassembled WGS sequence"/>
</dbReference>
<sequence length="59" mass="6800">MYARSECLREGTALVCGGREMRNGRNGARMWLGRMPTACFILAAHIDRFRDRDGHSDWQ</sequence>
<gene>
    <name evidence="1" type="ORF">TSA66_20590</name>
</gene>
<proteinExistence type="predicted"/>
<reference evidence="1 2" key="1">
    <citation type="submission" date="2014-12" db="EMBL/GenBank/DDBJ databases">
        <title>Denitrispirillum autotrophicum gen. nov., sp. nov., Denitrifying, Facultatively Autotrophic Bacteria Isolated from Rice Paddy Soil.</title>
        <authorList>
            <person name="Ishii S."/>
            <person name="Ashida N."/>
            <person name="Ohno H."/>
            <person name="Otsuka S."/>
            <person name="Yokota A."/>
            <person name="Senoo K."/>
        </authorList>
    </citation>
    <scope>NUCLEOTIDE SEQUENCE [LARGE SCALE GENOMIC DNA]</scope>
    <source>
        <strain evidence="1 2">TSA66</strain>
    </source>
</reference>